<gene>
    <name evidence="7" type="ORF">MG293_001962</name>
</gene>
<feature type="compositionally biased region" description="Low complexity" evidence="5">
    <location>
        <begin position="200"/>
        <end position="210"/>
    </location>
</feature>
<keyword evidence="2 4" id="KW-0863">Zinc-finger</keyword>
<dbReference type="Pfam" id="PF21055">
    <property type="entry name" value="ZSWIM4-8_C"/>
    <property type="match status" value="1"/>
</dbReference>
<keyword evidence="3" id="KW-0862">Zinc</keyword>
<evidence type="ECO:0000256" key="1">
    <source>
        <dbReference type="ARBA" id="ARBA00022723"/>
    </source>
</evidence>
<dbReference type="PANTHER" id="PTHR22619">
    <property type="entry name" value="ZINC FINGER SWIM DOMAIN CONTAINING PROTEIN 4, 5, 6"/>
    <property type="match status" value="1"/>
</dbReference>
<reference evidence="7" key="1">
    <citation type="submission" date="2022-03" db="EMBL/GenBank/DDBJ databases">
        <title>Genomic analyses of argali, domestic sheep and their hybrids provide insights into chromosomal evolution, heterosis and genetic basis of agronomic traits.</title>
        <authorList>
            <person name="Li M."/>
        </authorList>
    </citation>
    <scope>NUCLEOTIDE SEQUENCE</scope>
    <source>
        <strain evidence="7">CAU-MHL-2022a</strain>
        <tissue evidence="7">Skin</tissue>
    </source>
</reference>
<organism evidence="7 8">
    <name type="scientific">Ovis ammon polii</name>
    <dbReference type="NCBI Taxonomy" id="230172"/>
    <lineage>
        <taxon>Eukaryota</taxon>
        <taxon>Metazoa</taxon>
        <taxon>Chordata</taxon>
        <taxon>Craniata</taxon>
        <taxon>Vertebrata</taxon>
        <taxon>Euteleostomi</taxon>
        <taxon>Mammalia</taxon>
        <taxon>Eutheria</taxon>
        <taxon>Laurasiatheria</taxon>
        <taxon>Artiodactyla</taxon>
        <taxon>Ruminantia</taxon>
        <taxon>Pecora</taxon>
        <taxon>Bovidae</taxon>
        <taxon>Caprinae</taxon>
        <taxon>Ovis</taxon>
    </lineage>
</organism>
<feature type="region of interest" description="Disordered" evidence="5">
    <location>
        <begin position="200"/>
        <end position="232"/>
    </location>
</feature>
<dbReference type="InterPro" id="IPR007527">
    <property type="entry name" value="Znf_SWIM"/>
</dbReference>
<feature type="compositionally biased region" description="Low complexity" evidence="5">
    <location>
        <begin position="220"/>
        <end position="232"/>
    </location>
</feature>
<keyword evidence="8" id="KW-1185">Reference proteome</keyword>
<evidence type="ECO:0000256" key="5">
    <source>
        <dbReference type="SAM" id="MobiDB-lite"/>
    </source>
</evidence>
<evidence type="ECO:0000313" key="8">
    <source>
        <dbReference type="Proteomes" id="UP001214576"/>
    </source>
</evidence>
<keyword evidence="1" id="KW-0479">Metal-binding</keyword>
<feature type="domain" description="SWIM-type" evidence="6">
    <location>
        <begin position="350"/>
        <end position="387"/>
    </location>
</feature>
<dbReference type="PROSITE" id="PS50966">
    <property type="entry name" value="ZF_SWIM"/>
    <property type="match status" value="1"/>
</dbReference>
<dbReference type="Proteomes" id="UP001214576">
    <property type="component" value="Unassembled WGS sequence"/>
</dbReference>
<accession>A0AAD4UN86</accession>
<dbReference type="GO" id="GO:0031462">
    <property type="term" value="C:Cul2-RING ubiquitin ligase complex"/>
    <property type="evidence" value="ECO:0007669"/>
    <property type="project" value="TreeGrafter"/>
</dbReference>
<name>A0AAD4UN86_OVIAM</name>
<evidence type="ECO:0000256" key="4">
    <source>
        <dbReference type="PROSITE-ProRule" id="PRU00325"/>
    </source>
</evidence>
<dbReference type="EMBL" id="JAKZEL010000001">
    <property type="protein sequence ID" value="KAI4549632.1"/>
    <property type="molecule type" value="Genomic_DNA"/>
</dbReference>
<sequence length="1311" mass="145790">MDSSLSGFSIHGIFQARVLEWAAVSLSKRCQYHSQPPLRQPKVSPDLPNVPWKIPSSLLPLLNTSPSSQELEPYSLESLFVKYGARFYSPTNLCFRDSISASIHHGGFDCHTCLSVTRQRLKGRAMRPDCKIILKPESLLDCAAKTVAEKWAYERVEERFERIPEPVQRRIVYWSFPRNEREICMYSSFQYRGGPGAGAASGAAGASPAEEGPPPPPGAAAPAGSAPGAAVAGASPGLGSGAGVAGGGSGEGLPFRRGIRLLDSGSVENVLQVDYKPKLDTKAYASKNYIMLPSLCSSKPCKTIPQYHNQEIDIDTVKIQSISITTRISGFHLSGTVTEPATTSEPAVTYKVAISFDRCKITSVTCGCGNKDIFYCAHVVALSLYRIRRPDQVKLRLPISETLFQMNRDQLQKFIQYLITAHHTEVLPTAQKLADEILSSNSEINQVNGAPDPTAGASIDDENCWHLDEEQVKEQVKLFLSQGGYYGSGKQLNSMFAKVREMLRMRDSNGARMLTLITEQFMADPRLTLWRQQGTSMTDKCRQLWDELGALWVCIILNPHCKLEEKSCWLQQLQKWNDLDVCPLEDGNYGHELPNITNALPQNASHSSDSLSRPRRTVFTRAIEGRELHWQDSHLQRIISSDVYTAPACQRESERLLFNSQGQPLWLACARVDALRSHGYPKEALRLTVAIINTLRLQQQRQLEIYKHQKKELLQRGTTTITNLEGWVGHPLDPIGCLFLTLTEACRLNDDGYLEVSDMNESRPPVYQHVPVAAGCPNSSESYLSLAMEVALMGMGQQRVMPEGLYAQDKVCRNEEQLLSRLQELQLDDELVQTLQKQCILLLEGGPFSGLGEVIHRESVPMHTFAKYLFSALLPHDPDLSYKLALRAMRLPVLENSTSSGDTSHPHHMVSVVPSRYPRWFTLGHLESQQCELASTMLTAAKGDTLRLRTILEAIQKHIHSSSLIFKLAQDAFKIATPTDSSTDGTLLNVALELGLQVMRMTLSTLNWRRREMVRWLVTCATEVGVRALVSILQSWYTLFTPTEATSIVAATAVSHTTILRLSLDYPQREELASCARTLALQCAMKDPQSCALSALTLCEKDHIAFEAAYQIAIDAAAGGMTHSQLFTIARYMELRGYPLRAFKLASLAMSHLNLAYNQDTHPAINDVLWACALSHSLGKNELAALIPLVVKSVHCATVLSDILRRCTVTAPGLAGIPGRRSSGKLMSTDKAPLRQLLDATINAYINTTHSRLTHISPRHYGEFIEFLSKARETFLLPQDGHLQFAQFIDNLKQIYKGKKKLMLLVRERFG</sequence>
<dbReference type="GO" id="GO:0008270">
    <property type="term" value="F:zinc ion binding"/>
    <property type="evidence" value="ECO:0007669"/>
    <property type="project" value="UniProtKB-KW"/>
</dbReference>
<evidence type="ECO:0000256" key="2">
    <source>
        <dbReference type="ARBA" id="ARBA00022771"/>
    </source>
</evidence>
<evidence type="ECO:0000256" key="3">
    <source>
        <dbReference type="ARBA" id="ARBA00022833"/>
    </source>
</evidence>
<evidence type="ECO:0000259" key="6">
    <source>
        <dbReference type="PROSITE" id="PS50966"/>
    </source>
</evidence>
<proteinExistence type="predicted"/>
<evidence type="ECO:0000313" key="7">
    <source>
        <dbReference type="EMBL" id="KAI4549632.1"/>
    </source>
</evidence>
<dbReference type="InterPro" id="IPR048370">
    <property type="entry name" value="ZSWIM4-8_C"/>
</dbReference>
<dbReference type="PANTHER" id="PTHR22619:SF2">
    <property type="entry name" value="ZINC FINGER SWIM DOMAIN-CONTAINING PROTEIN 5"/>
    <property type="match status" value="1"/>
</dbReference>
<protein>
    <recommendedName>
        <fullName evidence="6">SWIM-type domain-containing protein</fullName>
    </recommendedName>
</protein>
<comment type="caution">
    <text evidence="7">The sequence shown here is derived from an EMBL/GenBank/DDBJ whole genome shotgun (WGS) entry which is preliminary data.</text>
</comment>